<comment type="caution">
    <text evidence="2">The sequence shown here is derived from an EMBL/GenBank/DDBJ whole genome shotgun (WGS) entry which is preliminary data.</text>
</comment>
<evidence type="ECO:0000313" key="2">
    <source>
        <dbReference type="EMBL" id="GBN44336.1"/>
    </source>
</evidence>
<organism evidence="2 3">
    <name type="scientific">Araneus ventricosus</name>
    <name type="common">Orbweaver spider</name>
    <name type="synonym">Epeira ventricosa</name>
    <dbReference type="NCBI Taxonomy" id="182803"/>
    <lineage>
        <taxon>Eukaryota</taxon>
        <taxon>Metazoa</taxon>
        <taxon>Ecdysozoa</taxon>
        <taxon>Arthropoda</taxon>
        <taxon>Chelicerata</taxon>
        <taxon>Arachnida</taxon>
        <taxon>Araneae</taxon>
        <taxon>Araneomorphae</taxon>
        <taxon>Entelegynae</taxon>
        <taxon>Araneoidea</taxon>
        <taxon>Araneidae</taxon>
        <taxon>Araneus</taxon>
    </lineage>
</organism>
<reference evidence="2 3" key="1">
    <citation type="journal article" date="2019" name="Sci. Rep.">
        <title>Orb-weaving spider Araneus ventricosus genome elucidates the spidroin gene catalogue.</title>
        <authorList>
            <person name="Kono N."/>
            <person name="Nakamura H."/>
            <person name="Ohtoshi R."/>
            <person name="Moran D.A.P."/>
            <person name="Shinohara A."/>
            <person name="Yoshida Y."/>
            <person name="Fujiwara M."/>
            <person name="Mori M."/>
            <person name="Tomita M."/>
            <person name="Arakawa K."/>
        </authorList>
    </citation>
    <scope>NUCLEOTIDE SEQUENCE [LARGE SCALE GENOMIC DNA]</scope>
</reference>
<accession>A0A4Y2P2U6</accession>
<evidence type="ECO:0000313" key="3">
    <source>
        <dbReference type="Proteomes" id="UP000499080"/>
    </source>
</evidence>
<feature type="non-terminal residue" evidence="2">
    <location>
        <position position="92"/>
    </location>
</feature>
<keyword evidence="3" id="KW-1185">Reference proteome</keyword>
<dbReference type="EMBL" id="BGPR01111840">
    <property type="protein sequence ID" value="GBM93305.1"/>
    <property type="molecule type" value="Genomic_DNA"/>
</dbReference>
<dbReference type="EMBL" id="BGPR01130324">
    <property type="protein sequence ID" value="GBN44336.1"/>
    <property type="molecule type" value="Genomic_DNA"/>
</dbReference>
<dbReference type="AlphaFoldDB" id="A0A4Y2P2U6"/>
<evidence type="ECO:0000313" key="1">
    <source>
        <dbReference type="EMBL" id="GBM93305.1"/>
    </source>
</evidence>
<name>A0A4Y2P2U6_ARAVE</name>
<dbReference type="OrthoDB" id="5983572at2759"/>
<protein>
    <submittedName>
        <fullName evidence="2">Uncharacterized protein</fullName>
    </submittedName>
</protein>
<gene>
    <name evidence="1" type="ORF">AVEN_137364_1</name>
    <name evidence="2" type="ORF">AVEN_169846_1</name>
</gene>
<proteinExistence type="predicted"/>
<dbReference type="Proteomes" id="UP000499080">
    <property type="component" value="Unassembled WGS sequence"/>
</dbReference>
<sequence>MVLTDFMPQFYQGRVCKYMRTGGLIPPPLPKDFEGKGDIVDYNQKAVRYQEAHFDYTHNQAKYMLLENGIEHHMLFDYKVQQVVEYDILHPG</sequence>